<accession>A0ACC1I5C2</accession>
<dbReference type="Proteomes" id="UP001150581">
    <property type="component" value="Unassembled WGS sequence"/>
</dbReference>
<evidence type="ECO:0000313" key="1">
    <source>
        <dbReference type="EMBL" id="KAJ1886497.1"/>
    </source>
</evidence>
<gene>
    <name evidence="1" type="ORF">LPJ66_009605</name>
</gene>
<keyword evidence="2" id="KW-1185">Reference proteome</keyword>
<organism evidence="1 2">
    <name type="scientific">Kickxella alabastrina</name>
    <dbReference type="NCBI Taxonomy" id="61397"/>
    <lineage>
        <taxon>Eukaryota</taxon>
        <taxon>Fungi</taxon>
        <taxon>Fungi incertae sedis</taxon>
        <taxon>Zoopagomycota</taxon>
        <taxon>Kickxellomycotina</taxon>
        <taxon>Kickxellomycetes</taxon>
        <taxon>Kickxellales</taxon>
        <taxon>Kickxellaceae</taxon>
        <taxon>Kickxella</taxon>
    </lineage>
</organism>
<comment type="caution">
    <text evidence="1">The sequence shown here is derived from an EMBL/GenBank/DDBJ whole genome shotgun (WGS) entry which is preliminary data.</text>
</comment>
<reference evidence="1" key="1">
    <citation type="submission" date="2022-07" db="EMBL/GenBank/DDBJ databases">
        <title>Phylogenomic reconstructions and comparative analyses of Kickxellomycotina fungi.</title>
        <authorList>
            <person name="Reynolds N.K."/>
            <person name="Stajich J.E."/>
            <person name="Barry K."/>
            <person name="Grigoriev I.V."/>
            <person name="Crous P."/>
            <person name="Smith M.E."/>
        </authorList>
    </citation>
    <scope>NUCLEOTIDE SEQUENCE</scope>
    <source>
        <strain evidence="1">Benny 63K</strain>
    </source>
</reference>
<proteinExistence type="predicted"/>
<dbReference type="EMBL" id="JANBPG010002246">
    <property type="protein sequence ID" value="KAJ1886497.1"/>
    <property type="molecule type" value="Genomic_DNA"/>
</dbReference>
<protein>
    <submittedName>
        <fullName evidence="1">Uncharacterized protein</fullName>
    </submittedName>
</protein>
<name>A0ACC1I5C2_9FUNG</name>
<sequence length="375" mass="44469">MVFSSIFRPRLPFFRRPEHRQRILSSYRQLLRHAQQFTDPIEQTYLRSWIRERYHHNKRQTSPKQTQSQLSDAQWALLTMRGALAGSADQQKYIGDLAYGRTGWLKDVMQQVYEFHHPTQSCKLIRDVRPRSSQIHQPHRAYWIPLDLRAFLVPPHLLQRIADEDSKKKKLEVERRRRREQRLGREIAELTRAVNAGNTFLWDGGLVPGAFSVEPSVSRGPSYVPGVLGNPAWIPPKIKSRLDPPFVQHVRASSGCEFYRVNARKPPHWLSAKIASTYQRAASRVQRHEFYYYFIEDLLLEEEFEERLGVEDRGYWIFARNYRDFLRTRIKNFSLQPETPDVVNEEVEVLMREYEDEYSRLVAHAMEPQFRDEMS</sequence>
<evidence type="ECO:0000313" key="2">
    <source>
        <dbReference type="Proteomes" id="UP001150581"/>
    </source>
</evidence>